<organism evidence="2 3">
    <name type="scientific">Austropuccinia psidii MF-1</name>
    <dbReference type="NCBI Taxonomy" id="1389203"/>
    <lineage>
        <taxon>Eukaryota</taxon>
        <taxon>Fungi</taxon>
        <taxon>Dikarya</taxon>
        <taxon>Basidiomycota</taxon>
        <taxon>Pucciniomycotina</taxon>
        <taxon>Pucciniomycetes</taxon>
        <taxon>Pucciniales</taxon>
        <taxon>Sphaerophragmiaceae</taxon>
        <taxon>Austropuccinia</taxon>
    </lineage>
</organism>
<dbReference type="InterPro" id="IPR046798">
    <property type="entry name" value="2OG-FeII_Oxy_6"/>
</dbReference>
<dbReference type="AlphaFoldDB" id="A0A9Q3CH77"/>
<reference evidence="2" key="1">
    <citation type="submission" date="2021-03" db="EMBL/GenBank/DDBJ databases">
        <title>Draft genome sequence of rust myrtle Austropuccinia psidii MF-1, a brazilian biotype.</title>
        <authorList>
            <person name="Quecine M.C."/>
            <person name="Pachon D.M.R."/>
            <person name="Bonatelli M.L."/>
            <person name="Correr F.H."/>
            <person name="Franceschini L.M."/>
            <person name="Leite T.F."/>
            <person name="Margarido G.R.A."/>
            <person name="Almeida C.A."/>
            <person name="Ferrarezi J.A."/>
            <person name="Labate C.A."/>
        </authorList>
    </citation>
    <scope>NUCLEOTIDE SEQUENCE</scope>
    <source>
        <strain evidence="2">MF-1</strain>
    </source>
</reference>
<dbReference type="Pfam" id="PF20515">
    <property type="entry name" value="2OG-FeII_Oxy_6"/>
    <property type="match status" value="1"/>
</dbReference>
<keyword evidence="3" id="KW-1185">Reference proteome</keyword>
<evidence type="ECO:0000259" key="1">
    <source>
        <dbReference type="Pfam" id="PF20515"/>
    </source>
</evidence>
<proteinExistence type="predicted"/>
<evidence type="ECO:0000313" key="2">
    <source>
        <dbReference type="EMBL" id="MBW0482893.1"/>
    </source>
</evidence>
<feature type="domain" description="Tet-like 2OG-Fe(II) oxygenase" evidence="1">
    <location>
        <begin position="135"/>
        <end position="288"/>
    </location>
</feature>
<gene>
    <name evidence="2" type="ORF">O181_022608</name>
</gene>
<name>A0A9Q3CH77_9BASI</name>
<dbReference type="EMBL" id="AVOT02006972">
    <property type="protein sequence ID" value="MBW0482893.1"/>
    <property type="molecule type" value="Genomic_DNA"/>
</dbReference>
<comment type="caution">
    <text evidence="2">The sequence shown here is derived from an EMBL/GenBank/DDBJ whole genome shotgun (WGS) entry which is preliminary data.</text>
</comment>
<protein>
    <recommendedName>
        <fullName evidence="1">Tet-like 2OG-Fe(II) oxygenase domain-containing protein</fullName>
    </recommendedName>
</protein>
<dbReference type="OrthoDB" id="2503998at2759"/>
<accession>A0A9Q3CH77</accession>
<dbReference type="Proteomes" id="UP000765509">
    <property type="component" value="Unassembled WGS sequence"/>
</dbReference>
<sequence>MWAPTGKSWMCADQWALALGAILDSKGLDSHGSLKYVISFLFQHKVIPQQSGNSGMSRKTYEGKTAQRNKFFSSSQPTAQISMPVLANITTRDSRRIVDLTQIKRIHFGHVATFSLTGLLIALVEFRPFTTMSDIEFNQWDELSKGLFCKRKFRDPIATDGVLMEGFMFAIGWCKCSTKNKKFGIYRSLGRIEDAKDEWQNRGANLSSVGGILAQPLQYLGDILFQKVQTCYMSLGVPSFDQINYEANVSENQGAFEFSSTLTFTMNGFKKSPHLDKECLTVFFGMVVSS</sequence>
<evidence type="ECO:0000313" key="3">
    <source>
        <dbReference type="Proteomes" id="UP000765509"/>
    </source>
</evidence>